<evidence type="ECO:0000313" key="3">
    <source>
        <dbReference type="Proteomes" id="UP000747542"/>
    </source>
</evidence>
<gene>
    <name evidence="2" type="primary">TIGD1-L313</name>
    <name evidence="2" type="ORF">Hamer_G021317</name>
</gene>
<feature type="transmembrane region" description="Helical" evidence="1">
    <location>
        <begin position="192"/>
        <end position="210"/>
    </location>
</feature>
<keyword evidence="3" id="KW-1185">Reference proteome</keyword>
<reference evidence="2" key="1">
    <citation type="journal article" date="2021" name="Sci. Adv.">
        <title>The American lobster genome reveals insights on longevity, neural, and immune adaptations.</title>
        <authorList>
            <person name="Polinski J.M."/>
            <person name="Zimin A.V."/>
            <person name="Clark K.F."/>
            <person name="Kohn A.B."/>
            <person name="Sadowski N."/>
            <person name="Timp W."/>
            <person name="Ptitsyn A."/>
            <person name="Khanna P."/>
            <person name="Romanova D.Y."/>
            <person name="Williams P."/>
            <person name="Greenwood S.J."/>
            <person name="Moroz L.L."/>
            <person name="Walt D.R."/>
            <person name="Bodnar A.G."/>
        </authorList>
    </citation>
    <scope>NUCLEOTIDE SEQUENCE</scope>
    <source>
        <strain evidence="2">GMGI-L3</strain>
    </source>
</reference>
<name>A0A8J5JCB5_HOMAM</name>
<organism evidence="2 3">
    <name type="scientific">Homarus americanus</name>
    <name type="common">American lobster</name>
    <dbReference type="NCBI Taxonomy" id="6706"/>
    <lineage>
        <taxon>Eukaryota</taxon>
        <taxon>Metazoa</taxon>
        <taxon>Ecdysozoa</taxon>
        <taxon>Arthropoda</taxon>
        <taxon>Crustacea</taxon>
        <taxon>Multicrustacea</taxon>
        <taxon>Malacostraca</taxon>
        <taxon>Eumalacostraca</taxon>
        <taxon>Eucarida</taxon>
        <taxon>Decapoda</taxon>
        <taxon>Pleocyemata</taxon>
        <taxon>Astacidea</taxon>
        <taxon>Nephropoidea</taxon>
        <taxon>Nephropidae</taxon>
        <taxon>Homarus</taxon>
    </lineage>
</organism>
<comment type="caution">
    <text evidence="2">The sequence shown here is derived from an EMBL/GenBank/DDBJ whole genome shotgun (WGS) entry which is preliminary data.</text>
</comment>
<accession>A0A8J5JCB5</accession>
<proteinExistence type="predicted"/>
<sequence length="224" mass="25437">MLKFSIADCISIKQCHDDLAALCVNSCWKALWPEMVNDFTGSPTVDQDVQHNIQLACQMGGEGFNDLQKEEVQEELLDHAGEELTEEKLAKLVEKQHREDEEEEGEVEEVPTLTVTSLNRCLLASKALVDMILDTDPSIQRTVNFKRGMENLLLLYKEIMKELKCKVAHPHVLLAFIHSMSYTFYIYKSLSLLFVLLLLTLIPTWTTLLLPPPALTSPRSPLPR</sequence>
<dbReference type="AlphaFoldDB" id="A0A8J5JCB5"/>
<keyword evidence="1" id="KW-0472">Membrane</keyword>
<keyword evidence="1" id="KW-0812">Transmembrane</keyword>
<dbReference type="EMBL" id="JAHLQT010044950">
    <property type="protein sequence ID" value="KAG7154196.1"/>
    <property type="molecule type" value="Genomic_DNA"/>
</dbReference>
<evidence type="ECO:0000256" key="1">
    <source>
        <dbReference type="SAM" id="Phobius"/>
    </source>
</evidence>
<keyword evidence="1" id="KW-1133">Transmembrane helix</keyword>
<protein>
    <submittedName>
        <fullName evidence="2">Putative Tigger transposable element-derived protein 1-like 313</fullName>
    </submittedName>
</protein>
<dbReference type="Proteomes" id="UP000747542">
    <property type="component" value="Unassembled WGS sequence"/>
</dbReference>
<evidence type="ECO:0000313" key="2">
    <source>
        <dbReference type="EMBL" id="KAG7154196.1"/>
    </source>
</evidence>